<dbReference type="PANTHER" id="PTHR43343">
    <property type="entry name" value="PEPTIDASE S12"/>
    <property type="match status" value="1"/>
</dbReference>
<reference evidence="9 10" key="1">
    <citation type="submission" date="2018-04" db="EMBL/GenBank/DDBJ databases">
        <title>Bacteria isolated from cave deposits of Manipur.</title>
        <authorList>
            <person name="Sahoo D."/>
            <person name="Sarangthem I."/>
            <person name="Nandeibam J."/>
        </authorList>
    </citation>
    <scope>NUCLEOTIDE SEQUENCE [LARGE SCALE GENOMIC DNA]</scope>
    <source>
        <strain evidence="10">mrc11</strain>
    </source>
</reference>
<keyword evidence="4 8" id="KW-0812">Transmembrane</keyword>
<evidence type="ECO:0000313" key="9">
    <source>
        <dbReference type="EMBL" id="RAM39134.1"/>
    </source>
</evidence>
<evidence type="ECO:0000256" key="8">
    <source>
        <dbReference type="SAM" id="Phobius"/>
    </source>
</evidence>
<evidence type="ECO:0000256" key="1">
    <source>
        <dbReference type="ARBA" id="ARBA00004141"/>
    </source>
</evidence>
<comment type="similarity">
    <text evidence="2">Belongs to the peptidase S1C family.</text>
</comment>
<dbReference type="GO" id="GO:0016020">
    <property type="term" value="C:membrane"/>
    <property type="evidence" value="ECO:0007669"/>
    <property type="project" value="UniProtKB-SubCell"/>
</dbReference>
<evidence type="ECO:0000256" key="3">
    <source>
        <dbReference type="ARBA" id="ARBA00022670"/>
    </source>
</evidence>
<comment type="subcellular location">
    <subcellularLocation>
        <location evidence="1">Membrane</location>
        <topology evidence="1">Multi-pass membrane protein</topology>
    </subcellularLocation>
</comment>
<sequence>MFGLTVLDLALILTLLSYLIYGLRNGFLVTVGGLAGFTAGAVAAFLSVPLVSDFVEDSGWRLTAIIGTAVLLVVLGNALGTMIGRSIRSAVRMRPLRAVDRLIGGAVNLAVSALVMSMLAFSISALGVPFVSQQLAESKVIRFIDGLTPNPVKSAMAQLRSAVMGDGIPTLIEGIGQDQQQLPVPDASTDTPALNKAAGSVLKIAGTAFQCGQNQTGTGFVVSSGRVVTNAHVVAGVSQPVVEVPGGGAMPGRVVYFDSKRDLAVLAVDGLPTEALPLSSDLPAGTAAAFAGYPHGGPYQSKPATVQGISTVLVPDIYGNNPVPDEVYKLAGDVQPGNSGGPLLTTNGEVAGVIFAKTTSNAALGFAIPMIDLRPVAAEAPSLSSPVSSGECIQQ</sequence>
<dbReference type="OrthoDB" id="9766361at2"/>
<keyword evidence="7 8" id="KW-0472">Membrane</keyword>
<evidence type="ECO:0000256" key="5">
    <source>
        <dbReference type="ARBA" id="ARBA00022801"/>
    </source>
</evidence>
<proteinExistence type="inferred from homology"/>
<dbReference type="InterPro" id="IPR051201">
    <property type="entry name" value="Chloro_Bact_Ser_Proteases"/>
</dbReference>
<evidence type="ECO:0000256" key="4">
    <source>
        <dbReference type="ARBA" id="ARBA00022692"/>
    </source>
</evidence>
<feature type="transmembrane region" description="Helical" evidence="8">
    <location>
        <begin position="105"/>
        <end position="131"/>
    </location>
</feature>
<gene>
    <name evidence="9" type="ORF">DBZ45_00860</name>
</gene>
<dbReference type="InterPro" id="IPR009003">
    <property type="entry name" value="Peptidase_S1_PA"/>
</dbReference>
<dbReference type="InterPro" id="IPR047680">
    <property type="entry name" value="MarP-like"/>
</dbReference>
<evidence type="ECO:0000256" key="2">
    <source>
        <dbReference type="ARBA" id="ARBA00010541"/>
    </source>
</evidence>
<dbReference type="Gene3D" id="2.40.10.10">
    <property type="entry name" value="Trypsin-like serine proteases"/>
    <property type="match status" value="2"/>
</dbReference>
<dbReference type="InterPro" id="IPR003825">
    <property type="entry name" value="Colicin-V_CvpA"/>
</dbReference>
<keyword evidence="6 8" id="KW-1133">Transmembrane helix</keyword>
<protein>
    <submittedName>
        <fullName evidence="9">Serine protease</fullName>
    </submittedName>
</protein>
<dbReference type="EMBL" id="QLNP01000007">
    <property type="protein sequence ID" value="RAM39134.1"/>
    <property type="molecule type" value="Genomic_DNA"/>
</dbReference>
<dbReference type="SUPFAM" id="SSF50494">
    <property type="entry name" value="Trypsin-like serine proteases"/>
    <property type="match status" value="1"/>
</dbReference>
<dbReference type="GO" id="GO:0004252">
    <property type="term" value="F:serine-type endopeptidase activity"/>
    <property type="evidence" value="ECO:0007669"/>
    <property type="project" value="InterPro"/>
</dbReference>
<dbReference type="Proteomes" id="UP000249166">
    <property type="component" value="Unassembled WGS sequence"/>
</dbReference>
<dbReference type="GO" id="GO:0006508">
    <property type="term" value="P:proteolysis"/>
    <property type="evidence" value="ECO:0007669"/>
    <property type="project" value="UniProtKB-KW"/>
</dbReference>
<dbReference type="PRINTS" id="PR00834">
    <property type="entry name" value="PROTEASES2C"/>
</dbReference>
<comment type="caution">
    <text evidence="9">The sequence shown here is derived from an EMBL/GenBank/DDBJ whole genome shotgun (WGS) entry which is preliminary data.</text>
</comment>
<evidence type="ECO:0000256" key="6">
    <source>
        <dbReference type="ARBA" id="ARBA00022989"/>
    </source>
</evidence>
<dbReference type="NCBIfam" id="NF033740">
    <property type="entry name" value="MarP_fam_protase"/>
    <property type="match status" value="1"/>
</dbReference>
<evidence type="ECO:0000256" key="7">
    <source>
        <dbReference type="ARBA" id="ARBA00023136"/>
    </source>
</evidence>
<organism evidence="9 10">
    <name type="scientific">Arthrobacter globiformis</name>
    <dbReference type="NCBI Taxonomy" id="1665"/>
    <lineage>
        <taxon>Bacteria</taxon>
        <taxon>Bacillati</taxon>
        <taxon>Actinomycetota</taxon>
        <taxon>Actinomycetes</taxon>
        <taxon>Micrococcales</taxon>
        <taxon>Micrococcaceae</taxon>
        <taxon>Arthrobacter</taxon>
    </lineage>
</organism>
<keyword evidence="5" id="KW-0378">Hydrolase</keyword>
<accession>A0A328HLQ8</accession>
<dbReference type="Pfam" id="PF13365">
    <property type="entry name" value="Trypsin_2"/>
    <property type="match status" value="1"/>
</dbReference>
<keyword evidence="3 9" id="KW-0645">Protease</keyword>
<dbReference type="InterPro" id="IPR001940">
    <property type="entry name" value="Peptidase_S1C"/>
</dbReference>
<feature type="transmembrane region" description="Helical" evidence="8">
    <location>
        <begin position="6"/>
        <end position="23"/>
    </location>
</feature>
<dbReference type="Pfam" id="PF02674">
    <property type="entry name" value="Colicin_V"/>
    <property type="match status" value="1"/>
</dbReference>
<dbReference type="PANTHER" id="PTHR43343:SF3">
    <property type="entry name" value="PROTEASE DO-LIKE 8, CHLOROPLASTIC"/>
    <property type="match status" value="1"/>
</dbReference>
<dbReference type="GO" id="GO:0009403">
    <property type="term" value="P:toxin biosynthetic process"/>
    <property type="evidence" value="ECO:0007669"/>
    <property type="project" value="InterPro"/>
</dbReference>
<evidence type="ECO:0000313" key="10">
    <source>
        <dbReference type="Proteomes" id="UP000249166"/>
    </source>
</evidence>
<feature type="transmembrane region" description="Helical" evidence="8">
    <location>
        <begin position="62"/>
        <end position="84"/>
    </location>
</feature>
<name>A0A328HLQ8_ARTGO</name>
<dbReference type="InterPro" id="IPR043504">
    <property type="entry name" value="Peptidase_S1_PA_chymotrypsin"/>
</dbReference>
<dbReference type="AlphaFoldDB" id="A0A328HLQ8"/>
<dbReference type="RefSeq" id="WP_111902099.1">
    <property type="nucleotide sequence ID" value="NZ_QLNP01000007.1"/>
</dbReference>
<feature type="transmembrane region" description="Helical" evidence="8">
    <location>
        <begin position="28"/>
        <end position="50"/>
    </location>
</feature>